<sequence>MSEHYKRITMMEREEISIGLAQGWRYQEIARHLGRSPSTISREIARNSDSTGYRAVTAQTKAAQRCFRKPRKLVCDGRLRQIVLRGLRKQWSPQQISARLKQDYPNDEQLRVSAETIYTYLYVLPRGELRRELLGYLRQHHKKRRPRSRGEDRRGQIPDMISIEERPADVADRTVPGHWEGDLILGAHHQSALGTLVERTTRTTLLIPLKARDAQSVRKAFARRLRALPKQMKLSLTYDRGKEMAEHRLFTEDTQMQVYFAHPQSPWERGTNENTNGLIRQYFPKGTDFNAVSYYSIMKAQDRLNGRPRKVLNWKTPYEAFSELLR</sequence>
<dbReference type="RefSeq" id="WP_134085474.1">
    <property type="nucleotide sequence ID" value="NZ_SOQX01000015.1"/>
</dbReference>
<dbReference type="InterPro" id="IPR051917">
    <property type="entry name" value="Transposase-Integrase"/>
</dbReference>
<dbReference type="InterPro" id="IPR036397">
    <property type="entry name" value="RNaseH_sf"/>
</dbReference>
<evidence type="ECO:0000259" key="7">
    <source>
        <dbReference type="PROSITE" id="PS50994"/>
    </source>
</evidence>
<evidence type="ECO:0000313" key="9">
    <source>
        <dbReference type="Proteomes" id="UP000294914"/>
    </source>
</evidence>
<dbReference type="PROSITE" id="PS50994">
    <property type="entry name" value="INTEGRASE"/>
    <property type="match status" value="1"/>
</dbReference>
<comment type="function">
    <text evidence="1">Required for the transposition of the insertion element.</text>
</comment>
<dbReference type="GO" id="GO:0006313">
    <property type="term" value="P:DNA transposition"/>
    <property type="evidence" value="ECO:0007669"/>
    <property type="project" value="InterPro"/>
</dbReference>
<dbReference type="GO" id="GO:0015074">
    <property type="term" value="P:DNA integration"/>
    <property type="evidence" value="ECO:0007669"/>
    <property type="project" value="InterPro"/>
</dbReference>
<dbReference type="InterPro" id="IPR001598">
    <property type="entry name" value="Transposase_IS30_CS"/>
</dbReference>
<keyword evidence="4" id="KW-0238">DNA-binding</keyword>
<dbReference type="InterPro" id="IPR001584">
    <property type="entry name" value="Integrase_cat-core"/>
</dbReference>
<evidence type="ECO:0000256" key="2">
    <source>
        <dbReference type="ARBA" id="ARBA00006363"/>
    </source>
</evidence>
<accession>A0A4R8IHS0</accession>
<dbReference type="PANTHER" id="PTHR10948:SF23">
    <property type="entry name" value="TRANSPOSASE INSI FOR INSERTION SEQUENCE ELEMENT IS30A-RELATED"/>
    <property type="match status" value="1"/>
</dbReference>
<evidence type="ECO:0000256" key="5">
    <source>
        <dbReference type="ARBA" id="ARBA00023172"/>
    </source>
</evidence>
<comment type="similarity">
    <text evidence="2">Belongs to the transposase IS30 family.</text>
</comment>
<dbReference type="OrthoDB" id="9803231at2"/>
<feature type="region of interest" description="Disordered" evidence="6">
    <location>
        <begin position="139"/>
        <end position="158"/>
    </location>
</feature>
<keyword evidence="9" id="KW-1185">Reference proteome</keyword>
<dbReference type="GO" id="GO:0005829">
    <property type="term" value="C:cytosol"/>
    <property type="evidence" value="ECO:0007669"/>
    <property type="project" value="TreeGrafter"/>
</dbReference>
<dbReference type="InterPro" id="IPR053392">
    <property type="entry name" value="Transposase_IS30-like"/>
</dbReference>
<dbReference type="PANTHER" id="PTHR10948">
    <property type="entry name" value="TRANSPOSASE"/>
    <property type="match status" value="1"/>
</dbReference>
<keyword evidence="3" id="KW-0815">Transposition</keyword>
<dbReference type="GO" id="GO:0004803">
    <property type="term" value="F:transposase activity"/>
    <property type="evidence" value="ECO:0007669"/>
    <property type="project" value="InterPro"/>
</dbReference>
<evidence type="ECO:0000313" key="8">
    <source>
        <dbReference type="EMBL" id="TDX96744.1"/>
    </source>
</evidence>
<evidence type="ECO:0000256" key="3">
    <source>
        <dbReference type="ARBA" id="ARBA00022578"/>
    </source>
</evidence>
<dbReference type="InterPro" id="IPR012337">
    <property type="entry name" value="RNaseH-like_sf"/>
</dbReference>
<evidence type="ECO:0000256" key="4">
    <source>
        <dbReference type="ARBA" id="ARBA00023125"/>
    </source>
</evidence>
<evidence type="ECO:0000256" key="1">
    <source>
        <dbReference type="ARBA" id="ARBA00002190"/>
    </source>
</evidence>
<organism evidence="8 9">
    <name type="scientific">Thiohalophilus thiocyanatoxydans</name>
    <dbReference type="NCBI Taxonomy" id="381308"/>
    <lineage>
        <taxon>Bacteria</taxon>
        <taxon>Pseudomonadati</taxon>
        <taxon>Pseudomonadota</taxon>
        <taxon>Gammaproteobacteria</taxon>
        <taxon>Thiohalomonadales</taxon>
        <taxon>Thiohalophilaceae</taxon>
        <taxon>Thiohalophilus</taxon>
    </lineage>
</organism>
<dbReference type="PROSITE" id="PS01043">
    <property type="entry name" value="TRANSPOSASE_IS30"/>
    <property type="match status" value="1"/>
</dbReference>
<dbReference type="SUPFAM" id="SSF53098">
    <property type="entry name" value="Ribonuclease H-like"/>
    <property type="match status" value="1"/>
</dbReference>
<dbReference type="Proteomes" id="UP000294914">
    <property type="component" value="Unassembled WGS sequence"/>
</dbReference>
<feature type="domain" description="Integrase catalytic" evidence="7">
    <location>
        <begin position="163"/>
        <end position="325"/>
    </location>
</feature>
<dbReference type="Gene3D" id="3.30.420.10">
    <property type="entry name" value="Ribonuclease H-like superfamily/Ribonuclease H"/>
    <property type="match status" value="1"/>
</dbReference>
<dbReference type="InterPro" id="IPR025246">
    <property type="entry name" value="IS30-like_HTH"/>
</dbReference>
<name>A0A4R8IHS0_9GAMM</name>
<evidence type="ECO:0000256" key="6">
    <source>
        <dbReference type="SAM" id="MobiDB-lite"/>
    </source>
</evidence>
<dbReference type="Pfam" id="PF13936">
    <property type="entry name" value="HTH_38"/>
    <property type="match status" value="1"/>
</dbReference>
<reference evidence="8 9" key="1">
    <citation type="submission" date="2019-03" db="EMBL/GenBank/DDBJ databases">
        <title>Genomic Encyclopedia of Type Strains, Phase IV (KMG-IV): sequencing the most valuable type-strain genomes for metagenomic binning, comparative biology and taxonomic classification.</title>
        <authorList>
            <person name="Goeker M."/>
        </authorList>
    </citation>
    <scope>NUCLEOTIDE SEQUENCE [LARGE SCALE GENOMIC DNA]</scope>
    <source>
        <strain evidence="8 9">DSM 16326</strain>
    </source>
</reference>
<comment type="caution">
    <text evidence="8">The sequence shown here is derived from an EMBL/GenBank/DDBJ whole genome shotgun (WGS) entry which is preliminary data.</text>
</comment>
<dbReference type="GO" id="GO:0003677">
    <property type="term" value="F:DNA binding"/>
    <property type="evidence" value="ECO:0007669"/>
    <property type="project" value="UniProtKB-KW"/>
</dbReference>
<dbReference type="Pfam" id="PF00665">
    <property type="entry name" value="rve"/>
    <property type="match status" value="1"/>
</dbReference>
<dbReference type="AlphaFoldDB" id="A0A4R8IHS0"/>
<dbReference type="NCBIfam" id="NF033563">
    <property type="entry name" value="transpos_IS30"/>
    <property type="match status" value="1"/>
</dbReference>
<dbReference type="EMBL" id="SOQX01000015">
    <property type="protein sequence ID" value="TDX96744.1"/>
    <property type="molecule type" value="Genomic_DNA"/>
</dbReference>
<proteinExistence type="inferred from homology"/>
<protein>
    <submittedName>
        <fullName evidence="8">IS30 family transposase</fullName>
    </submittedName>
</protein>
<gene>
    <name evidence="8" type="ORF">EDC23_2857</name>
</gene>
<keyword evidence="5" id="KW-0233">DNA recombination</keyword>